<accession>A0ABM9XNM4</accession>
<sequence>MSIIYEQKNMRQNASFRIFPFFPQNSNNSWRILVTIWKLHFT</sequence>
<protein>
    <submittedName>
        <fullName evidence="1">Uncharacterized protein</fullName>
    </submittedName>
</protein>
<reference evidence="1 2" key="1">
    <citation type="submission" date="2009-01" db="EMBL/GenBank/DDBJ databases">
        <authorList>
            <person name="Qin X."/>
            <person name="Bachman B."/>
            <person name="Battles P."/>
            <person name="Bell A."/>
            <person name="Bess C."/>
            <person name="Bickham C."/>
            <person name="Chaboub L."/>
            <person name="Chen D."/>
            <person name="Coyle M."/>
            <person name="Deiros D.R."/>
            <person name="Dinh H."/>
            <person name="Forbes L."/>
            <person name="Fowler G."/>
            <person name="Francisco L."/>
            <person name="Fu Q."/>
            <person name="Gubbala S."/>
            <person name="Hale W."/>
            <person name="Han Y."/>
            <person name="Hemphill L."/>
            <person name="Highlander S.K."/>
            <person name="Hirani K."/>
            <person name="Hogues M."/>
            <person name="Jackson L."/>
            <person name="Jakkamsetti A."/>
            <person name="Javaid M."/>
            <person name="Jiang H."/>
            <person name="Korchina V."/>
            <person name="Kovar C."/>
            <person name="Lara F."/>
            <person name="Lee S."/>
            <person name="Mata R."/>
            <person name="Mathew T."/>
            <person name="Moen C."/>
            <person name="Morales K."/>
            <person name="Munidasa M."/>
            <person name="Nazareth L."/>
            <person name="Ngo R."/>
            <person name="Nguyen L."/>
            <person name="Okwuonu G."/>
            <person name="Ongeri F."/>
            <person name="Patil S."/>
            <person name="Petrosino J."/>
            <person name="Pham C."/>
            <person name="Pham P."/>
            <person name="Pu L.-L."/>
            <person name="Puazo M."/>
            <person name="Raj R."/>
            <person name="Reid J."/>
            <person name="Rouhana J."/>
            <person name="Saada N."/>
            <person name="Shang Y."/>
            <person name="Simmons D."/>
            <person name="Thornton R."/>
            <person name="Warren J."/>
            <person name="Weissenberger G."/>
            <person name="Zhang J."/>
            <person name="Zhang L."/>
            <person name="Zhou C."/>
            <person name="Zhu D."/>
            <person name="Muzny D."/>
            <person name="Worley K."/>
            <person name="Gibbs R."/>
        </authorList>
    </citation>
    <scope>NUCLEOTIDE SEQUENCE [LARGE SCALE GENOMIC DNA]</scope>
    <source>
        <strain evidence="1 2">ATCC 51866</strain>
    </source>
</reference>
<comment type="caution">
    <text evidence="1">The sequence shown here is derived from an EMBL/GenBank/DDBJ whole genome shotgun (WGS) entry which is preliminary data.</text>
</comment>
<evidence type="ECO:0000313" key="2">
    <source>
        <dbReference type="Proteomes" id="UP000006237"/>
    </source>
</evidence>
<name>A0ABM9XNM4_9CORY</name>
<gene>
    <name evidence="1" type="ORF">HMPREF0293_1892</name>
</gene>
<proteinExistence type="predicted"/>
<keyword evidence="2" id="KW-1185">Reference proteome</keyword>
<organism evidence="1 2">
    <name type="scientific">Corynebacterium glucuronolyticum ATCC 51866</name>
    <dbReference type="NCBI Taxonomy" id="548478"/>
    <lineage>
        <taxon>Bacteria</taxon>
        <taxon>Bacillati</taxon>
        <taxon>Actinomycetota</taxon>
        <taxon>Actinomycetes</taxon>
        <taxon>Mycobacteriales</taxon>
        <taxon>Corynebacteriaceae</taxon>
        <taxon>Corynebacterium</taxon>
    </lineage>
</organism>
<dbReference type="Proteomes" id="UP000006237">
    <property type="component" value="Unassembled WGS sequence"/>
</dbReference>
<dbReference type="EMBL" id="ACHF01000067">
    <property type="protein sequence ID" value="EEI62743.1"/>
    <property type="molecule type" value="Genomic_DNA"/>
</dbReference>
<evidence type="ECO:0000313" key="1">
    <source>
        <dbReference type="EMBL" id="EEI62743.1"/>
    </source>
</evidence>